<gene>
    <name evidence="3" type="ORF">OEV98_10900</name>
</gene>
<dbReference type="CDD" id="cd00118">
    <property type="entry name" value="LysM"/>
    <property type="match status" value="2"/>
</dbReference>
<dbReference type="PROSITE" id="PS51782">
    <property type="entry name" value="LYSM"/>
    <property type="match status" value="2"/>
</dbReference>
<dbReference type="SUPFAM" id="SSF53187">
    <property type="entry name" value="Zn-dependent exopeptidases"/>
    <property type="match status" value="1"/>
</dbReference>
<dbReference type="GO" id="GO:0008745">
    <property type="term" value="F:N-acetylmuramoyl-L-alanine amidase activity"/>
    <property type="evidence" value="ECO:0007669"/>
    <property type="project" value="UniProtKB-EC"/>
</dbReference>
<dbReference type="Pfam" id="PF01520">
    <property type="entry name" value="Amidase_3"/>
    <property type="match status" value="1"/>
</dbReference>
<dbReference type="InterPro" id="IPR036779">
    <property type="entry name" value="LysM_dom_sf"/>
</dbReference>
<dbReference type="GO" id="GO:0009253">
    <property type="term" value="P:peptidoglycan catabolic process"/>
    <property type="evidence" value="ECO:0007669"/>
    <property type="project" value="InterPro"/>
</dbReference>
<dbReference type="SMART" id="SM00646">
    <property type="entry name" value="Ami_3"/>
    <property type="match status" value="1"/>
</dbReference>
<dbReference type="SUPFAM" id="SSF54106">
    <property type="entry name" value="LysM domain"/>
    <property type="match status" value="2"/>
</dbReference>
<dbReference type="Gene3D" id="3.40.630.40">
    <property type="entry name" value="Zn-dependent exopeptidases"/>
    <property type="match status" value="1"/>
</dbReference>
<dbReference type="InterPro" id="IPR002508">
    <property type="entry name" value="MurNAc-LAA_cat"/>
</dbReference>
<dbReference type="Pfam" id="PF01476">
    <property type="entry name" value="LysM"/>
    <property type="match status" value="2"/>
</dbReference>
<dbReference type="Proteomes" id="UP001209318">
    <property type="component" value="Unassembled WGS sequence"/>
</dbReference>
<dbReference type="PANTHER" id="PTHR30404">
    <property type="entry name" value="N-ACETYLMURAMOYL-L-ALANINE AMIDASE"/>
    <property type="match status" value="1"/>
</dbReference>
<dbReference type="EMBL" id="JAOUSF010000003">
    <property type="protein sequence ID" value="MCU9614067.1"/>
    <property type="molecule type" value="Genomic_DNA"/>
</dbReference>
<sequence length="298" mass="33323">MVKIFIDPGHEGRKAGYDPGAVGNGLYECDLTLKIALKMKEKLSKYQGVEVKLSRESEKKLSLKQRTDMANAWGADYLISVHINAGGGTGFESYTYNGSYSGKQETNRKRAIVHAEVMKSLGKDVKNRGEKENNFHMVRECKAEAMLSENLFIDTKADADKLKQDSFLDKIAQGHVNGLVIVYNLEKKTAPSKQKEEPVASGETYKIKKGDTFWGIEEALKIAHGTLQKLNPTVDPNKLQVGQVIKISGSSAEYYTIKKGDTFWELENKFKLTHGTLQKLNPKVDPNKLQLGQKIRIK</sequence>
<dbReference type="Gene3D" id="3.10.350.10">
    <property type="entry name" value="LysM domain"/>
    <property type="match status" value="2"/>
</dbReference>
<dbReference type="InterPro" id="IPR050695">
    <property type="entry name" value="N-acetylmuramoyl_amidase_3"/>
</dbReference>
<protein>
    <submittedName>
        <fullName evidence="3">N-acetylmuramoyl-L-alanine amidase</fullName>
        <ecNumber evidence="3">3.5.1.28</ecNumber>
    </submittedName>
</protein>
<dbReference type="RefSeq" id="WP_263073303.1">
    <property type="nucleotide sequence ID" value="NZ_JAOUSF010000003.1"/>
</dbReference>
<dbReference type="SMART" id="SM00257">
    <property type="entry name" value="LysM"/>
    <property type="match status" value="2"/>
</dbReference>
<dbReference type="GO" id="GO:0030288">
    <property type="term" value="C:outer membrane-bounded periplasmic space"/>
    <property type="evidence" value="ECO:0007669"/>
    <property type="project" value="TreeGrafter"/>
</dbReference>
<dbReference type="PANTHER" id="PTHR30404:SF0">
    <property type="entry name" value="N-ACETYLMURAMOYL-L-ALANINE AMIDASE AMIC"/>
    <property type="match status" value="1"/>
</dbReference>
<evidence type="ECO:0000313" key="3">
    <source>
        <dbReference type="EMBL" id="MCU9614067.1"/>
    </source>
</evidence>
<dbReference type="InterPro" id="IPR018392">
    <property type="entry name" value="LysM"/>
</dbReference>
<keyword evidence="1 3" id="KW-0378">Hydrolase</keyword>
<evidence type="ECO:0000256" key="1">
    <source>
        <dbReference type="ARBA" id="ARBA00022801"/>
    </source>
</evidence>
<comment type="caution">
    <text evidence="3">The sequence shown here is derived from an EMBL/GenBank/DDBJ whole genome shotgun (WGS) entry which is preliminary data.</text>
</comment>
<dbReference type="AlphaFoldDB" id="A0AAE3LNP9"/>
<dbReference type="CDD" id="cd02696">
    <property type="entry name" value="MurNAc-LAA"/>
    <property type="match status" value="1"/>
</dbReference>
<feature type="domain" description="LysM" evidence="2">
    <location>
        <begin position="203"/>
        <end position="247"/>
    </location>
</feature>
<dbReference type="EC" id="3.5.1.28" evidence="3"/>
<name>A0AAE3LNP9_9BACI</name>
<feature type="domain" description="LysM" evidence="2">
    <location>
        <begin position="253"/>
        <end position="297"/>
    </location>
</feature>
<keyword evidence="4" id="KW-1185">Reference proteome</keyword>
<reference evidence="3" key="1">
    <citation type="submission" date="2022-10" db="EMBL/GenBank/DDBJ databases">
        <title>Description of Fervidibacillus gen. nov. in the family Fervidibacillaceae fam. nov. with two species, Fervidibacillus albus sp. nov., and Fervidibacillus halotolerans sp. nov., isolated from tidal flat sediments.</title>
        <authorList>
            <person name="Kwon K.K."/>
            <person name="Yang S.-H."/>
        </authorList>
    </citation>
    <scope>NUCLEOTIDE SEQUENCE</scope>
    <source>
        <strain evidence="3">JCM 19140</strain>
    </source>
</reference>
<evidence type="ECO:0000259" key="2">
    <source>
        <dbReference type="PROSITE" id="PS51782"/>
    </source>
</evidence>
<accession>A0AAE3LNP9</accession>
<evidence type="ECO:0000313" key="4">
    <source>
        <dbReference type="Proteomes" id="UP001209318"/>
    </source>
</evidence>
<proteinExistence type="predicted"/>
<organism evidence="3 4">
    <name type="scientific">Perspicuibacillus lycopersici</name>
    <dbReference type="NCBI Taxonomy" id="1325689"/>
    <lineage>
        <taxon>Bacteria</taxon>
        <taxon>Bacillati</taxon>
        <taxon>Bacillota</taxon>
        <taxon>Bacilli</taxon>
        <taxon>Bacillales</taxon>
        <taxon>Bacillaceae</taxon>
        <taxon>Perspicuibacillus</taxon>
    </lineage>
</organism>